<dbReference type="GO" id="GO:0005743">
    <property type="term" value="C:mitochondrial inner membrane"/>
    <property type="evidence" value="ECO:0007669"/>
    <property type="project" value="UniProtKB-SubCell"/>
</dbReference>
<keyword evidence="10 18" id="KW-1278">Translocase</keyword>
<keyword evidence="13 18" id="KW-0520">NAD</keyword>
<evidence type="ECO:0000256" key="1">
    <source>
        <dbReference type="ARBA" id="ARBA00003257"/>
    </source>
</evidence>
<evidence type="ECO:0000256" key="15">
    <source>
        <dbReference type="ARBA" id="ARBA00023128"/>
    </source>
</evidence>
<feature type="transmembrane region" description="Helical" evidence="18">
    <location>
        <begin position="227"/>
        <end position="245"/>
    </location>
</feature>
<evidence type="ECO:0000256" key="12">
    <source>
        <dbReference type="ARBA" id="ARBA00022989"/>
    </source>
</evidence>
<comment type="function">
    <text evidence="18">Core subunit of the mitochondrial membrane respiratory chain NADH dehydrogenase (Complex I) which catalyzes electron transfer from NADH through the respiratory chain, using ubiquinone as an electron acceptor. Essential for the catalytic activity and assembly of complex I.</text>
</comment>
<dbReference type="CTD" id="4536"/>
<dbReference type="GO" id="GO:0008137">
    <property type="term" value="F:NADH dehydrogenase (ubiquinone) activity"/>
    <property type="evidence" value="ECO:0007669"/>
    <property type="project" value="UniProtKB-EC"/>
</dbReference>
<keyword evidence="9 18" id="KW-0999">Mitochondrion inner membrane</keyword>
<evidence type="ECO:0000256" key="5">
    <source>
        <dbReference type="ARBA" id="ARBA00021008"/>
    </source>
</evidence>
<reference evidence="20" key="1">
    <citation type="journal article" date="2016" name="BMC Genomics">
        <title>Evolution of mitochondrial genomes in Baikalian amphipods.</title>
        <authorList>
            <person name="Romanova E.V."/>
            <person name="Aleoshin V.V."/>
            <person name="Kamaltynov R.M."/>
            <person name="Mikhailov K.V."/>
            <person name="Logacheva M.D."/>
            <person name="Sirotinina E.A."/>
            <person name="Gornov A.Y."/>
            <person name="Anikin A.S."/>
            <person name="Sherbakov D.Y."/>
        </authorList>
    </citation>
    <scope>NUCLEOTIDE SEQUENCE</scope>
</reference>
<evidence type="ECO:0000256" key="18">
    <source>
        <dbReference type="RuleBase" id="RU003403"/>
    </source>
</evidence>
<dbReference type="PRINTS" id="PR01436">
    <property type="entry name" value="NADHDHGNASE2"/>
</dbReference>
<dbReference type="GO" id="GO:0006120">
    <property type="term" value="P:mitochondrial electron transport, NADH to ubiquinone"/>
    <property type="evidence" value="ECO:0007669"/>
    <property type="project" value="InterPro"/>
</dbReference>
<dbReference type="InterPro" id="IPR050175">
    <property type="entry name" value="Complex_I_Subunit_2"/>
</dbReference>
<evidence type="ECO:0000256" key="6">
    <source>
        <dbReference type="ARBA" id="ARBA00022448"/>
    </source>
</evidence>
<dbReference type="RefSeq" id="YP_009339318.1">
    <property type="nucleotide sequence ID" value="NC_033362.1"/>
</dbReference>
<dbReference type="SMR" id="A0A1L5BW66"/>
<evidence type="ECO:0000256" key="14">
    <source>
        <dbReference type="ARBA" id="ARBA00023075"/>
    </source>
</evidence>
<keyword evidence="16 18" id="KW-0472">Membrane</keyword>
<dbReference type="EC" id="7.1.1.2" evidence="4 18"/>
<feature type="transmembrane region" description="Helical" evidence="18">
    <location>
        <begin position="66"/>
        <end position="93"/>
    </location>
</feature>
<feature type="transmembrane region" description="Helical" evidence="18">
    <location>
        <begin position="191"/>
        <end position="220"/>
    </location>
</feature>
<dbReference type="EMBL" id="KX341968">
    <property type="protein sequence ID" value="APL97208.1"/>
    <property type="molecule type" value="Genomic_DNA"/>
</dbReference>
<evidence type="ECO:0000256" key="13">
    <source>
        <dbReference type="ARBA" id="ARBA00023027"/>
    </source>
</evidence>
<protein>
    <recommendedName>
        <fullName evidence="5 18">NADH-ubiquinone oxidoreductase chain 2</fullName>
        <ecNumber evidence="4 18">7.1.1.2</ecNumber>
    </recommendedName>
</protein>
<dbReference type="InterPro" id="IPR003917">
    <property type="entry name" value="NADH_UbQ_OxRdtase_chain2"/>
</dbReference>
<evidence type="ECO:0000256" key="17">
    <source>
        <dbReference type="ARBA" id="ARBA00049551"/>
    </source>
</evidence>
<accession>A0A1L5BW66</accession>
<evidence type="ECO:0000313" key="20">
    <source>
        <dbReference type="EMBL" id="APL97208.1"/>
    </source>
</evidence>
<gene>
    <name evidence="20" type="primary">ND2</name>
</gene>
<evidence type="ECO:0000256" key="10">
    <source>
        <dbReference type="ARBA" id="ARBA00022967"/>
    </source>
</evidence>
<keyword evidence="7 18" id="KW-0679">Respiratory chain</keyword>
<dbReference type="PANTHER" id="PTHR46552">
    <property type="entry name" value="NADH-UBIQUINONE OXIDOREDUCTASE CHAIN 2"/>
    <property type="match status" value="1"/>
</dbReference>
<feature type="transmembrane region" description="Helical" evidence="18">
    <location>
        <begin position="27"/>
        <end position="46"/>
    </location>
</feature>
<dbReference type="PANTHER" id="PTHR46552:SF1">
    <property type="entry name" value="NADH-UBIQUINONE OXIDOREDUCTASE CHAIN 2"/>
    <property type="match status" value="1"/>
</dbReference>
<dbReference type="AlphaFoldDB" id="A0A1L5BW66"/>
<keyword evidence="11 18" id="KW-0249">Electron transport</keyword>
<comment type="similarity">
    <text evidence="3 18">Belongs to the complex I subunit 2 family.</text>
</comment>
<name>A0A1L5BW66_9CRUS</name>
<evidence type="ECO:0000256" key="11">
    <source>
        <dbReference type="ARBA" id="ARBA00022982"/>
    </source>
</evidence>
<feature type="domain" description="NADH:quinone oxidoreductase/Mrp antiporter transmembrane" evidence="19">
    <location>
        <begin position="84"/>
        <end position="269"/>
    </location>
</feature>
<evidence type="ECO:0000256" key="3">
    <source>
        <dbReference type="ARBA" id="ARBA00007012"/>
    </source>
</evidence>
<comment type="subcellular location">
    <subcellularLocation>
        <location evidence="2 18">Mitochondrion inner membrane</location>
        <topology evidence="2 18">Multi-pass membrane protein</topology>
    </subcellularLocation>
</comment>
<evidence type="ECO:0000256" key="9">
    <source>
        <dbReference type="ARBA" id="ARBA00022792"/>
    </source>
</evidence>
<geneLocation type="mitochondrion" evidence="20"/>
<evidence type="ECO:0000256" key="7">
    <source>
        <dbReference type="ARBA" id="ARBA00022660"/>
    </source>
</evidence>
<keyword evidence="14 18" id="KW-0830">Ubiquinone</keyword>
<dbReference type="InterPro" id="IPR001750">
    <property type="entry name" value="ND/Mrp_TM"/>
</dbReference>
<keyword evidence="6" id="KW-0813">Transport</keyword>
<keyword evidence="8 18" id="KW-0812">Transmembrane</keyword>
<feature type="transmembrane region" description="Helical" evidence="18">
    <location>
        <begin position="140"/>
        <end position="160"/>
    </location>
</feature>
<organism evidence="20">
    <name type="scientific">Pallaseopsis kessleri</name>
    <dbReference type="NCBI Taxonomy" id="686709"/>
    <lineage>
        <taxon>Eukaryota</taxon>
        <taxon>Metazoa</taxon>
        <taxon>Ecdysozoa</taxon>
        <taxon>Arthropoda</taxon>
        <taxon>Crustacea</taxon>
        <taxon>Multicrustacea</taxon>
        <taxon>Malacostraca</taxon>
        <taxon>Eumalacostraca</taxon>
        <taxon>Peracarida</taxon>
        <taxon>Amphipoda</taxon>
        <taxon>Senticaudata</taxon>
        <taxon>Gammarida</taxon>
        <taxon>Gammaridira</taxon>
        <taxon>Gammaroidea</taxon>
        <taxon>Pallaseidae</taxon>
        <taxon>Pallaseopsis</taxon>
    </lineage>
</organism>
<dbReference type="Pfam" id="PF00361">
    <property type="entry name" value="Proton_antipo_M"/>
    <property type="match status" value="2"/>
</dbReference>
<evidence type="ECO:0000259" key="19">
    <source>
        <dbReference type="Pfam" id="PF00361"/>
    </source>
</evidence>
<evidence type="ECO:0000256" key="8">
    <source>
        <dbReference type="ARBA" id="ARBA00022692"/>
    </source>
</evidence>
<feature type="transmembrane region" description="Helical" evidence="18">
    <location>
        <begin position="265"/>
        <end position="286"/>
    </location>
</feature>
<feature type="transmembrane region" description="Helical" evidence="18">
    <location>
        <begin position="307"/>
        <end position="326"/>
    </location>
</feature>
<keyword evidence="12 18" id="KW-1133">Transmembrane helix</keyword>
<comment type="function">
    <text evidence="1">Core subunit of the mitochondrial membrane respiratory chain NADH dehydrogenase (Complex I) that is believed to belong to the minimal assembly required for catalysis. Complex I functions in the transfer of electrons from NADH to the respiratory chain. The immediate electron acceptor for the enzyme is believed to be ubiquinone.</text>
</comment>
<proteinExistence type="inferred from homology"/>
<evidence type="ECO:0000256" key="16">
    <source>
        <dbReference type="ARBA" id="ARBA00023136"/>
    </source>
</evidence>
<comment type="catalytic activity">
    <reaction evidence="17 18">
        <text>a ubiquinone + NADH + 5 H(+)(in) = a ubiquinol + NAD(+) + 4 H(+)(out)</text>
        <dbReference type="Rhea" id="RHEA:29091"/>
        <dbReference type="Rhea" id="RHEA-COMP:9565"/>
        <dbReference type="Rhea" id="RHEA-COMP:9566"/>
        <dbReference type="ChEBI" id="CHEBI:15378"/>
        <dbReference type="ChEBI" id="CHEBI:16389"/>
        <dbReference type="ChEBI" id="CHEBI:17976"/>
        <dbReference type="ChEBI" id="CHEBI:57540"/>
        <dbReference type="ChEBI" id="CHEBI:57945"/>
        <dbReference type="EC" id="7.1.1.2"/>
    </reaction>
</comment>
<keyword evidence="15 18" id="KW-0496">Mitochondrion</keyword>
<evidence type="ECO:0000256" key="2">
    <source>
        <dbReference type="ARBA" id="ARBA00004448"/>
    </source>
</evidence>
<dbReference type="GeneID" id="30859596"/>
<feature type="domain" description="NADH:quinone oxidoreductase/Mrp antiporter transmembrane" evidence="19">
    <location>
        <begin position="24"/>
        <end position="79"/>
    </location>
</feature>
<evidence type="ECO:0000256" key="4">
    <source>
        <dbReference type="ARBA" id="ARBA00012944"/>
    </source>
</evidence>
<sequence>MLLHPATYLFYLTLATSVLITVSANSWFIAWVGLEINMLVFIPLALSKKNKYSVESSLKYFLVQSLASIFIILASTFMTSSSLPLLTMAMLILKTGTPPFHQWLPAMVDGLSWPIFTLLMTAQKLSPLTLIFFLMKPDLLYLFITLCVLISSLIGALGGLSQTSLRKILTYSSISHMAWTLQTLKMDSSLWLVYFTLYAFVLSTLTSILASSQMSVLVNLSGANKSYISLILALSVLSLAGLPPFTGFLPKLLATQLMLQTSENYMMIPLLLSAYVTLFFYARVLLTALILNASSSTTLNKEKKSSSVMLSFSLVGLLVPSLSIMLL</sequence>